<dbReference type="Proteomes" id="UP000317646">
    <property type="component" value="Unassembled WGS sequence"/>
</dbReference>
<dbReference type="InterPro" id="IPR026444">
    <property type="entry name" value="Secre_tail"/>
</dbReference>
<feature type="domain" description="Secretion system C-terminal sorting" evidence="1">
    <location>
        <begin position="507"/>
        <end position="582"/>
    </location>
</feature>
<dbReference type="EMBL" id="RCYZ01000013">
    <property type="protein sequence ID" value="TPG59487.1"/>
    <property type="molecule type" value="Genomic_DNA"/>
</dbReference>
<name>A0A502GB64_9BACT</name>
<proteinExistence type="predicted"/>
<evidence type="ECO:0000313" key="3">
    <source>
        <dbReference type="Proteomes" id="UP000317646"/>
    </source>
</evidence>
<reference evidence="2 3" key="1">
    <citation type="journal article" date="2019" name="Environ. Microbiol.">
        <title>Species interactions and distinct microbial communities in high Arctic permafrost affected cryosols are associated with the CH4 and CO2 gas fluxes.</title>
        <authorList>
            <person name="Altshuler I."/>
            <person name="Hamel J."/>
            <person name="Turney S."/>
            <person name="Magnuson E."/>
            <person name="Levesque R."/>
            <person name="Greer C."/>
            <person name="Whyte L.G."/>
        </authorList>
    </citation>
    <scope>NUCLEOTIDE SEQUENCE [LARGE SCALE GENOMIC DNA]</scope>
    <source>
        <strain evidence="2 3">S9.2P</strain>
    </source>
</reference>
<accession>A0A502GB64</accession>
<comment type="caution">
    <text evidence="2">The sequence shown here is derived from an EMBL/GenBank/DDBJ whole genome shotgun (WGS) entry which is preliminary data.</text>
</comment>
<evidence type="ECO:0000313" key="2">
    <source>
        <dbReference type="EMBL" id="TPG59487.1"/>
    </source>
</evidence>
<organism evidence="2 3">
    <name type="scientific">Hymenobacter nivis</name>
    <dbReference type="NCBI Taxonomy" id="1850093"/>
    <lineage>
        <taxon>Bacteria</taxon>
        <taxon>Pseudomonadati</taxon>
        <taxon>Bacteroidota</taxon>
        <taxon>Cytophagia</taxon>
        <taxon>Cytophagales</taxon>
        <taxon>Hymenobacteraceae</taxon>
        <taxon>Hymenobacter</taxon>
    </lineage>
</organism>
<protein>
    <submittedName>
        <fullName evidence="2">T9SS C-terminal target domain-containing protein</fullName>
    </submittedName>
</protein>
<evidence type="ECO:0000259" key="1">
    <source>
        <dbReference type="Pfam" id="PF18962"/>
    </source>
</evidence>
<dbReference type="NCBIfam" id="TIGR04183">
    <property type="entry name" value="Por_Secre_tail"/>
    <property type="match status" value="1"/>
</dbReference>
<keyword evidence="3" id="KW-1185">Reference proteome</keyword>
<dbReference type="Pfam" id="PF18962">
    <property type="entry name" value="Por_Secre_tail"/>
    <property type="match status" value="1"/>
</dbReference>
<dbReference type="AlphaFoldDB" id="A0A502GB64"/>
<sequence length="585" mass="57994">MTIPLPPFAWAPRYRIVLALALLLTTWGTRAQAPAWQTAVALSPNSGYASVLTSATDAAGHVYLGGVFSGTVTLGTTTLSSVAGSLDMFVTKWDVATGQFVWAQAAGGPEADYVRTLAVSGANVYVGGTYRLAAAFGPAALASGGAFNSLFVAKLVDAGATAAFVWAQQPAAATSSNAAYALAVNGSNVYMGGSFFGPGTVQLGATTLTNASTSLNGTSSPPDGYVAKLVDAGPTAAFAWAQSAGGTGNDNCNGLAVVGANVYATGTFEGTAAFGTTRLASAGGTDAYVAKFTDEGATGRLTWAQRAGGPGAETAPAIAANGASVYIAGAFTSAAAGFGDAQLLNAGGADAYVAKLTDAGPTAAFAWAQAAGGPTDEGATGLAVVGTNVYVDGFFRGAATAVGNTPLANADPTGATNDLFVAKLRDTGPTSRFDWAQRAGGPGTENLSTLAAAGATVYVSGVFAPPAAFGPVTLTNTVGPSSGFVAALVDNVVLANAPPVSAGPGTLYPNPARTAATLRWPAGTGRGPARVSVTDALGRLVWVQTVDVSAAGLVQEIDLTGLRPGGYLVRVQTAAAKSVHHLTVE</sequence>
<gene>
    <name evidence="2" type="ORF">EAH73_21485</name>
</gene>